<comment type="subcellular location">
    <subcellularLocation>
        <location evidence="2">Cytoplasm</location>
    </subcellularLocation>
    <subcellularLocation>
        <location evidence="1">Nucleus</location>
    </subcellularLocation>
</comment>
<dbReference type="InterPro" id="IPR036390">
    <property type="entry name" value="WH_DNA-bd_sf"/>
</dbReference>
<organism evidence="10 11">
    <name type="scientific">Patella caerulea</name>
    <name type="common">Rayed Mediterranean limpet</name>
    <dbReference type="NCBI Taxonomy" id="87958"/>
    <lineage>
        <taxon>Eukaryota</taxon>
        <taxon>Metazoa</taxon>
        <taxon>Spiralia</taxon>
        <taxon>Lophotrochozoa</taxon>
        <taxon>Mollusca</taxon>
        <taxon>Gastropoda</taxon>
        <taxon>Patellogastropoda</taxon>
        <taxon>Patelloidea</taxon>
        <taxon>Patellidae</taxon>
        <taxon>Patella</taxon>
    </lineage>
</organism>
<keyword evidence="5" id="KW-0963">Cytoplasm</keyword>
<evidence type="ECO:0000313" key="10">
    <source>
        <dbReference type="EMBL" id="KAK6187884.1"/>
    </source>
</evidence>
<protein>
    <recommendedName>
        <fullName evidence="4">COP9 signalosome complex subunit 3</fullName>
    </recommendedName>
</protein>
<feature type="domain" description="PCI" evidence="9">
    <location>
        <begin position="200"/>
        <end position="365"/>
    </location>
</feature>
<keyword evidence="7" id="KW-0539">Nucleus</keyword>
<keyword evidence="11" id="KW-1185">Reference proteome</keyword>
<dbReference type="Gene3D" id="1.25.40.570">
    <property type="match status" value="1"/>
</dbReference>
<dbReference type="AlphaFoldDB" id="A0AAN8K6I4"/>
<evidence type="ECO:0000256" key="7">
    <source>
        <dbReference type="ARBA" id="ARBA00023242"/>
    </source>
</evidence>
<evidence type="ECO:0000256" key="5">
    <source>
        <dbReference type="ARBA" id="ARBA00022490"/>
    </source>
</evidence>
<dbReference type="PROSITE" id="PS50250">
    <property type="entry name" value="PCI"/>
    <property type="match status" value="1"/>
</dbReference>
<evidence type="ECO:0000256" key="6">
    <source>
        <dbReference type="ARBA" id="ARBA00022790"/>
    </source>
</evidence>
<dbReference type="FunFam" id="1.10.10.10:FF:000354">
    <property type="entry name" value="COP9 signalosome complex subunit 3"/>
    <property type="match status" value="1"/>
</dbReference>
<name>A0AAN8K6I4_PATCE</name>
<dbReference type="PANTHER" id="PTHR10758">
    <property type="entry name" value="26S PROTEASOME NON-ATPASE REGULATORY SUBUNIT 3/COP9 SIGNALOSOME COMPLEX SUBUNIT 3"/>
    <property type="match status" value="1"/>
</dbReference>
<dbReference type="FunFam" id="1.25.40.570:FF:000008">
    <property type="entry name" value="COP9 signalosome complex subunit 3"/>
    <property type="match status" value="1"/>
</dbReference>
<dbReference type="Pfam" id="PF22788">
    <property type="entry name" value="COP9_hel_rpt"/>
    <property type="match status" value="1"/>
</dbReference>
<dbReference type="InterPro" id="IPR000717">
    <property type="entry name" value="PCI_dom"/>
</dbReference>
<accession>A0AAN8K6I4</accession>
<dbReference type="InterPro" id="IPR055089">
    <property type="entry name" value="COP9_N"/>
</dbReference>
<dbReference type="GO" id="GO:0006511">
    <property type="term" value="P:ubiquitin-dependent protein catabolic process"/>
    <property type="evidence" value="ECO:0007669"/>
    <property type="project" value="TreeGrafter"/>
</dbReference>
<dbReference type="Pfam" id="PF01399">
    <property type="entry name" value="PCI"/>
    <property type="match status" value="1"/>
</dbReference>
<evidence type="ECO:0000259" key="9">
    <source>
        <dbReference type="PROSITE" id="PS50250"/>
    </source>
</evidence>
<evidence type="ECO:0000313" key="11">
    <source>
        <dbReference type="Proteomes" id="UP001347796"/>
    </source>
</evidence>
<evidence type="ECO:0000256" key="1">
    <source>
        <dbReference type="ARBA" id="ARBA00004123"/>
    </source>
</evidence>
<evidence type="ECO:0000256" key="4">
    <source>
        <dbReference type="ARBA" id="ARBA00014878"/>
    </source>
</evidence>
<dbReference type="EMBL" id="JAZGQO010000004">
    <property type="protein sequence ID" value="KAK6187884.1"/>
    <property type="molecule type" value="Genomic_DNA"/>
</dbReference>
<comment type="similarity">
    <text evidence="3">Belongs to the CSN3 family.</text>
</comment>
<evidence type="ECO:0000256" key="3">
    <source>
        <dbReference type="ARBA" id="ARBA00007084"/>
    </source>
</evidence>
<dbReference type="SMART" id="SM00088">
    <property type="entry name" value="PINT"/>
    <property type="match status" value="1"/>
</dbReference>
<evidence type="ECO:0000256" key="2">
    <source>
        <dbReference type="ARBA" id="ARBA00004496"/>
    </source>
</evidence>
<sequence length="425" mass="48956">MSSTLEHYVNTVQNYSTQGNFAQLCEFITKSADALTKNIHHLDYVMGTLNVQQHSLGILGILCVKFNMPNIHDFEMLFHQTQEFIYMCNGEQVRYATESFADLSHKFTHQLIDRKTPLRGIAILSKAIRKIQLFPSQLTSLHSDLCQLCLLSKNMKPALEFLDVDITDISKEGGQYDAKDFLQYYYYGGMIYTALKKYDRSLYFFEIAITTPSMAVSHIMMEAYKKFILVALILHGKIPLLPKYTSQVVIRYIKPLCQLYHDLSNAYCGNRSNDLRAIVTKHTETINRDKNMGLVKQCINSLFKKNIQRLTKTFLTLSLADMANRVHLSGAKEAEKYVLHMIEDGEIYATINQKDGMVRFHDNPEEYNNATMLRHIDEEMQKCMKLDNKLKEMDREITVNPQYVQKSSGTHDDDLPVSSTKVQGY</sequence>
<dbReference type="GO" id="GO:0008180">
    <property type="term" value="C:COP9 signalosome"/>
    <property type="evidence" value="ECO:0007669"/>
    <property type="project" value="UniProtKB-KW"/>
</dbReference>
<gene>
    <name evidence="10" type="ORF">SNE40_005814</name>
</gene>
<dbReference type="InterPro" id="IPR050756">
    <property type="entry name" value="CSN3"/>
</dbReference>
<evidence type="ECO:0000256" key="8">
    <source>
        <dbReference type="SAM" id="MobiDB-lite"/>
    </source>
</evidence>
<feature type="region of interest" description="Disordered" evidence="8">
    <location>
        <begin position="401"/>
        <end position="425"/>
    </location>
</feature>
<dbReference type="GO" id="GO:0005737">
    <property type="term" value="C:cytoplasm"/>
    <property type="evidence" value="ECO:0007669"/>
    <property type="project" value="UniProtKB-SubCell"/>
</dbReference>
<dbReference type="Proteomes" id="UP001347796">
    <property type="component" value="Unassembled WGS sequence"/>
</dbReference>
<dbReference type="PANTHER" id="PTHR10758:SF1">
    <property type="entry name" value="COP9 SIGNALOSOME COMPLEX SUBUNIT 3"/>
    <property type="match status" value="1"/>
</dbReference>
<proteinExistence type="inferred from homology"/>
<reference evidence="10 11" key="1">
    <citation type="submission" date="2024-01" db="EMBL/GenBank/DDBJ databases">
        <title>The genome of the rayed Mediterranean limpet Patella caerulea (Linnaeus, 1758).</title>
        <authorList>
            <person name="Anh-Thu Weber A."/>
            <person name="Halstead-Nussloch G."/>
        </authorList>
    </citation>
    <scope>NUCLEOTIDE SEQUENCE [LARGE SCALE GENOMIC DNA]</scope>
    <source>
        <strain evidence="10">AATW-2023a</strain>
        <tissue evidence="10">Whole specimen</tissue>
    </source>
</reference>
<comment type="caution">
    <text evidence="10">The sequence shown here is derived from an EMBL/GenBank/DDBJ whole genome shotgun (WGS) entry which is preliminary data.</text>
</comment>
<keyword evidence="6" id="KW-0736">Signalosome</keyword>
<dbReference type="SUPFAM" id="SSF46785">
    <property type="entry name" value="Winged helix' DNA-binding domain"/>
    <property type="match status" value="1"/>
</dbReference>